<proteinExistence type="predicted"/>
<organism evidence="1">
    <name type="scientific">Escherichia phage vB_EcoS_IME347</name>
    <dbReference type="NCBI Taxonomy" id="2496546"/>
    <lineage>
        <taxon>Viruses</taxon>
        <taxon>Duplodnaviria</taxon>
        <taxon>Heunggongvirae</taxon>
        <taxon>Uroviricota</taxon>
        <taxon>Caudoviricetes</taxon>
        <taxon>Drexlerviridae</taxon>
        <taxon>Tunavirinae</taxon>
        <taxon>Badaguanvirus</taxon>
        <taxon>Badaguanvirus IME347</taxon>
    </lineage>
</organism>
<dbReference type="EMBL" id="MH051918">
    <property type="protein sequence ID" value="AWD92265.1"/>
    <property type="molecule type" value="Genomic_DNA"/>
</dbReference>
<accession>A0A2S1GS86</accession>
<sequence>MNEKTVCLNEFGQWMLFRGLACYALERHGLTEKELGCSLWEFTESLDMSFEEIRSLDLAQWATKVMADAEELRNEIVKKH</sequence>
<evidence type="ECO:0000313" key="1">
    <source>
        <dbReference type="EMBL" id="AWD92265.1"/>
    </source>
</evidence>
<dbReference type="GeneID" id="54991406"/>
<dbReference type="KEGG" id="vg:54991406"/>
<dbReference type="Proteomes" id="UP000247217">
    <property type="component" value="Segment"/>
</dbReference>
<reference evidence="1" key="1">
    <citation type="submission" date="2018-03" db="EMBL/GenBank/DDBJ databases">
        <title>Complete genome sequence analysis of Enterobacteria phage IME347.</title>
        <authorList>
            <person name="Li P."/>
            <person name="Wang J."/>
            <person name="Tong Y."/>
        </authorList>
    </citation>
    <scope>NUCLEOTIDE SEQUENCE [LARGE SCALE GENOMIC DNA]</scope>
</reference>
<evidence type="ECO:0000313" key="2">
    <source>
        <dbReference type="Proteomes" id="UP000247217"/>
    </source>
</evidence>
<protein>
    <submittedName>
        <fullName evidence="1">Uncharacterized protein</fullName>
    </submittedName>
</protein>
<keyword evidence="2" id="KW-1185">Reference proteome</keyword>
<name>A0A2S1GS86_9CAUD</name>
<dbReference type="RefSeq" id="YP_009800901.1">
    <property type="nucleotide sequence ID" value="NC_047960.1"/>
</dbReference>